<accession>A0A645E510</accession>
<evidence type="ECO:0000313" key="1">
    <source>
        <dbReference type="EMBL" id="MPM96478.1"/>
    </source>
</evidence>
<comment type="caution">
    <text evidence="1">The sequence shown here is derived from an EMBL/GenBank/DDBJ whole genome shotgun (WGS) entry which is preliminary data.</text>
</comment>
<reference evidence="1" key="1">
    <citation type="submission" date="2019-08" db="EMBL/GenBank/DDBJ databases">
        <authorList>
            <person name="Kucharzyk K."/>
            <person name="Murdoch R.W."/>
            <person name="Higgins S."/>
            <person name="Loffler F."/>
        </authorList>
    </citation>
    <scope>NUCLEOTIDE SEQUENCE</scope>
</reference>
<dbReference type="EMBL" id="VSSQ01042857">
    <property type="protein sequence ID" value="MPM96478.1"/>
    <property type="molecule type" value="Genomic_DNA"/>
</dbReference>
<organism evidence="1">
    <name type="scientific">bioreactor metagenome</name>
    <dbReference type="NCBI Taxonomy" id="1076179"/>
    <lineage>
        <taxon>unclassified sequences</taxon>
        <taxon>metagenomes</taxon>
        <taxon>ecological metagenomes</taxon>
    </lineage>
</organism>
<sequence>MNIFTVNIHFYPAEIYAGLQVSVVFQQEILVGKRNTDVQYFKIIFEANHSRIAVFDRSKLLNMNNFTKNCGCIVFFSPGSVDSIYSQQESQNDCSTQEEVSRITYSSYRLVNLSVSSI</sequence>
<gene>
    <name evidence="1" type="ORF">SDC9_143641</name>
</gene>
<name>A0A645E510_9ZZZZ</name>
<dbReference type="AlphaFoldDB" id="A0A645E510"/>
<proteinExistence type="predicted"/>
<protein>
    <submittedName>
        <fullName evidence="1">Uncharacterized protein</fullName>
    </submittedName>
</protein>